<accession>A0A396IMX7</accession>
<dbReference type="Pfam" id="PF22936">
    <property type="entry name" value="Pol_BBD"/>
    <property type="match status" value="1"/>
</dbReference>
<organism evidence="4">
    <name type="scientific">Medicago truncatula</name>
    <name type="common">Barrel medic</name>
    <name type="synonym">Medicago tribuloides</name>
    <dbReference type="NCBI Taxonomy" id="3880"/>
    <lineage>
        <taxon>Eukaryota</taxon>
        <taxon>Viridiplantae</taxon>
        <taxon>Streptophyta</taxon>
        <taxon>Embryophyta</taxon>
        <taxon>Tracheophyta</taxon>
        <taxon>Spermatophyta</taxon>
        <taxon>Magnoliopsida</taxon>
        <taxon>eudicotyledons</taxon>
        <taxon>Gunneridae</taxon>
        <taxon>Pentapetalae</taxon>
        <taxon>rosids</taxon>
        <taxon>fabids</taxon>
        <taxon>Fabales</taxon>
        <taxon>Fabaceae</taxon>
        <taxon>Papilionoideae</taxon>
        <taxon>50 kb inversion clade</taxon>
        <taxon>NPAAA clade</taxon>
        <taxon>Hologalegina</taxon>
        <taxon>IRL clade</taxon>
        <taxon>Trifolieae</taxon>
        <taxon>Medicago</taxon>
    </lineage>
</organism>
<dbReference type="PANTHER" id="PTHR47592:SF27">
    <property type="entry name" value="OS08G0421700 PROTEIN"/>
    <property type="match status" value="1"/>
</dbReference>
<gene>
    <name evidence="4" type="ORF">MtrunA17_Chr3g0087561</name>
</gene>
<keyword evidence="4" id="KW-0808">Transferase</keyword>
<dbReference type="Proteomes" id="UP000265566">
    <property type="component" value="Chromosome 3"/>
</dbReference>
<reference evidence="4" key="1">
    <citation type="journal article" date="2018" name="Nat. Plants">
        <title>Whole-genome landscape of Medicago truncatula symbiotic genes.</title>
        <authorList>
            <person name="Pecrix Y."/>
            <person name="Gamas P."/>
            <person name="Carrere S."/>
        </authorList>
    </citation>
    <scope>NUCLEOTIDE SEQUENCE</scope>
    <source>
        <tissue evidence="4">Leaves</tissue>
    </source>
</reference>
<keyword evidence="1" id="KW-0862">Zinc</keyword>
<proteinExistence type="predicted"/>
<feature type="compositionally biased region" description="Basic residues" evidence="2">
    <location>
        <begin position="21"/>
        <end position="33"/>
    </location>
</feature>
<feature type="domain" description="CCHC-type" evidence="3">
    <location>
        <begin position="37"/>
        <end position="51"/>
    </location>
</feature>
<sequence>MEEGNSSKSSKKRNHENDKSHHNHNGNNNKKKRKGECYFCGKAGHFKNECRFFKKKNKEKNSRATNDDFVAVISEINMIEDVDSWWIDSGATRHVCKNKKMFKTINKDVSVLYMGNDSTVQVQGKGTIEIEFTSGKTPTLKDVFYVPEVGKNLISVPLLNKNGFKSVFEGDKFILSKGVCL</sequence>
<dbReference type="EC" id="2.7.7.49" evidence="4"/>
<name>A0A396IMX7_MEDTR</name>
<keyword evidence="1" id="KW-0479">Metal-binding</keyword>
<dbReference type="Gramene" id="rna14063">
    <property type="protein sequence ID" value="RHN66141.1"/>
    <property type="gene ID" value="gene14063"/>
</dbReference>
<dbReference type="SUPFAM" id="SSF57756">
    <property type="entry name" value="Retrovirus zinc finger-like domains"/>
    <property type="match status" value="1"/>
</dbReference>
<dbReference type="GO" id="GO:0003964">
    <property type="term" value="F:RNA-directed DNA polymerase activity"/>
    <property type="evidence" value="ECO:0007669"/>
    <property type="project" value="UniProtKB-KW"/>
</dbReference>
<dbReference type="InterPro" id="IPR054722">
    <property type="entry name" value="PolX-like_BBD"/>
</dbReference>
<evidence type="ECO:0000313" key="4">
    <source>
        <dbReference type="EMBL" id="RHN66141.1"/>
    </source>
</evidence>
<dbReference type="AlphaFoldDB" id="A0A396IMX7"/>
<keyword evidence="4" id="KW-0548">Nucleotidyltransferase</keyword>
<dbReference type="PROSITE" id="PS50158">
    <property type="entry name" value="ZF_CCHC"/>
    <property type="match status" value="1"/>
</dbReference>
<evidence type="ECO:0000256" key="2">
    <source>
        <dbReference type="SAM" id="MobiDB-lite"/>
    </source>
</evidence>
<protein>
    <submittedName>
        <fullName evidence="4">Putative RNA-directed DNA polymerase</fullName>
        <ecNumber evidence="4">2.7.7.49</ecNumber>
    </submittedName>
</protein>
<evidence type="ECO:0000256" key="1">
    <source>
        <dbReference type="PROSITE-ProRule" id="PRU00047"/>
    </source>
</evidence>
<evidence type="ECO:0000259" key="3">
    <source>
        <dbReference type="PROSITE" id="PS50158"/>
    </source>
</evidence>
<comment type="caution">
    <text evidence="4">The sequence shown here is derived from an EMBL/GenBank/DDBJ whole genome shotgun (WGS) entry which is preliminary data.</text>
</comment>
<dbReference type="InterPro" id="IPR001878">
    <property type="entry name" value="Znf_CCHC"/>
</dbReference>
<feature type="region of interest" description="Disordered" evidence="2">
    <location>
        <begin position="1"/>
        <end position="33"/>
    </location>
</feature>
<dbReference type="InterPro" id="IPR036875">
    <property type="entry name" value="Znf_CCHC_sf"/>
</dbReference>
<dbReference type="GO" id="GO:0008270">
    <property type="term" value="F:zinc ion binding"/>
    <property type="evidence" value="ECO:0007669"/>
    <property type="project" value="UniProtKB-KW"/>
</dbReference>
<dbReference type="PANTHER" id="PTHR47592">
    <property type="entry name" value="PBF68 PROTEIN"/>
    <property type="match status" value="1"/>
</dbReference>
<dbReference type="GO" id="GO:0003676">
    <property type="term" value="F:nucleic acid binding"/>
    <property type="evidence" value="ECO:0007669"/>
    <property type="project" value="InterPro"/>
</dbReference>
<dbReference type="Pfam" id="PF00098">
    <property type="entry name" value="zf-CCHC"/>
    <property type="match status" value="1"/>
</dbReference>
<keyword evidence="4" id="KW-0695">RNA-directed DNA polymerase</keyword>
<dbReference type="EMBL" id="PSQE01000003">
    <property type="protein sequence ID" value="RHN66141.1"/>
    <property type="molecule type" value="Genomic_DNA"/>
</dbReference>
<keyword evidence="1" id="KW-0863">Zinc-finger</keyword>